<evidence type="ECO:0000313" key="2">
    <source>
        <dbReference type="Proteomes" id="UP001186974"/>
    </source>
</evidence>
<evidence type="ECO:0000313" key="1">
    <source>
        <dbReference type="EMBL" id="KAK3080160.1"/>
    </source>
</evidence>
<protein>
    <submittedName>
        <fullName evidence="1">Alpha subunit of the F1 sector of mitochondrial F1F0 ATP synthase</fullName>
    </submittedName>
</protein>
<accession>A0ACC3DTP2</accession>
<comment type="caution">
    <text evidence="1">The sequence shown here is derived from an EMBL/GenBank/DDBJ whole genome shotgun (WGS) entry which is preliminary data.</text>
</comment>
<keyword evidence="2" id="KW-1185">Reference proteome</keyword>
<feature type="non-terminal residue" evidence="1">
    <location>
        <position position="107"/>
    </location>
</feature>
<reference evidence="1" key="1">
    <citation type="submission" date="2024-09" db="EMBL/GenBank/DDBJ databases">
        <title>Black Yeasts Isolated from many extreme environments.</title>
        <authorList>
            <person name="Coleine C."/>
            <person name="Stajich J.E."/>
            <person name="Selbmann L."/>
        </authorList>
    </citation>
    <scope>NUCLEOTIDE SEQUENCE</scope>
    <source>
        <strain evidence="1">CCFEE 5737</strain>
    </source>
</reference>
<dbReference type="Proteomes" id="UP001186974">
    <property type="component" value="Unassembled WGS sequence"/>
</dbReference>
<sequence length="107" mass="11205">MLRRGLLQSSRAIGARCASSGISVARSPVLAAAPKYVRSYAAESKASPTEVSSILEQRISGVKEDSNIAETGRVLSVGDGIARVHGMKNVQSEELVQFASGVLGMVM</sequence>
<organism evidence="1 2">
    <name type="scientific">Coniosporium uncinatum</name>
    <dbReference type="NCBI Taxonomy" id="93489"/>
    <lineage>
        <taxon>Eukaryota</taxon>
        <taxon>Fungi</taxon>
        <taxon>Dikarya</taxon>
        <taxon>Ascomycota</taxon>
        <taxon>Pezizomycotina</taxon>
        <taxon>Dothideomycetes</taxon>
        <taxon>Dothideomycetes incertae sedis</taxon>
        <taxon>Coniosporium</taxon>
    </lineage>
</organism>
<name>A0ACC3DTP2_9PEZI</name>
<proteinExistence type="predicted"/>
<dbReference type="EMBL" id="JAWDJW010000704">
    <property type="protein sequence ID" value="KAK3080160.1"/>
    <property type="molecule type" value="Genomic_DNA"/>
</dbReference>
<gene>
    <name evidence="1" type="primary">ATP1_1</name>
    <name evidence="1" type="ORF">LTS18_002961</name>
</gene>